<gene>
    <name evidence="9" type="primary">MEGF6_0</name>
    <name evidence="9" type="ORF">N1851_030774</name>
</gene>
<dbReference type="PROSITE" id="PS00022">
    <property type="entry name" value="EGF_1"/>
    <property type="match status" value="6"/>
</dbReference>
<keyword evidence="3" id="KW-0677">Repeat</keyword>
<feature type="chain" id="PRO_5041319806" evidence="7">
    <location>
        <begin position="27"/>
        <end position="717"/>
    </location>
</feature>
<dbReference type="SMART" id="SM00180">
    <property type="entry name" value="EGF_Lam"/>
    <property type="match status" value="5"/>
</dbReference>
<feature type="domain" description="EGF-like" evidence="8">
    <location>
        <begin position="159"/>
        <end position="194"/>
    </location>
</feature>
<feature type="domain" description="EGF-like" evidence="8">
    <location>
        <begin position="33"/>
        <end position="68"/>
    </location>
</feature>
<dbReference type="PANTHER" id="PTHR24035:SF109">
    <property type="entry name" value="PROTEIN DRAPER"/>
    <property type="match status" value="1"/>
</dbReference>
<dbReference type="Gene3D" id="2.170.300.10">
    <property type="entry name" value="Tie2 ligand-binding domain superfamily"/>
    <property type="match status" value="4"/>
</dbReference>
<comment type="caution">
    <text evidence="5">Lacks conserved residue(s) required for the propagation of feature annotation.</text>
</comment>
<keyword evidence="4 5" id="KW-1015">Disulfide bond</keyword>
<dbReference type="InterPro" id="IPR000742">
    <property type="entry name" value="EGF"/>
</dbReference>
<evidence type="ECO:0000256" key="3">
    <source>
        <dbReference type="ARBA" id="ARBA00022737"/>
    </source>
</evidence>
<keyword evidence="1 5" id="KW-0245">EGF-like domain</keyword>
<evidence type="ECO:0000256" key="4">
    <source>
        <dbReference type="ARBA" id="ARBA00023157"/>
    </source>
</evidence>
<keyword evidence="2 7" id="KW-0732">Signal</keyword>
<feature type="disulfide bond" evidence="5">
    <location>
        <begin position="58"/>
        <end position="67"/>
    </location>
</feature>
<dbReference type="Proteomes" id="UP001174136">
    <property type="component" value="Unassembled WGS sequence"/>
</dbReference>
<proteinExistence type="predicted"/>
<feature type="disulfide bond" evidence="5">
    <location>
        <begin position="184"/>
        <end position="193"/>
    </location>
</feature>
<dbReference type="PRINTS" id="PR00011">
    <property type="entry name" value="EGFLAMININ"/>
</dbReference>
<dbReference type="EMBL" id="JAOPHQ010005934">
    <property type="protein sequence ID" value="KAK0133701.1"/>
    <property type="molecule type" value="Genomic_DNA"/>
</dbReference>
<dbReference type="Pfam" id="PF00053">
    <property type="entry name" value="EGF_laminin"/>
    <property type="match status" value="1"/>
</dbReference>
<sequence>MGCPHPFLISAVHLKVIALFFFVCLAACPDGFYGDGCNQSCGCHNEGSCHPASGQCVCTAGWTGPNCTEGQCADRPDIQAMDSCESSLQNPLPIPIITFIYLFFFFFLPECPSGFYGADCRQRCLCQNHATCDKTDGRCACAEGWMGAACELECAAGRFGVDCQQRCVCENGGRCDRHSGLCSCAPGWVGDGCERACDAGQFGAGCGQRCRCEHGAPCDHVTGDCLCPPGWRGKLDIKHCNSTSDERAPQIKGKVAEKDLSSELKPAFLILFFNTVTKHGSLLSLSTQYVQSISFFPGPPVFPACLPGMFGKDCARRCGCSHGTSCHHISGECGCPPGFTGNGCEQACLPGTYGLNCNQVCQCSETNQLCHPVSGLCYCAPGFHGPRCDKSRPYNEQKIHYFEVIPINTKPRADTDPTATASANVKTAGSATRRRARVTAQPGSSERTAISVSGFDSTSLKVRVKQILRFVSKHITHIRKSLLKTCENTVDPWRYGRDCTLVALCVAGAHSNPASGRCVCSAGRRGEDCSHGCFPGWFGADCALRCNCSNGGLCEPESGNCTCGLGWTGKHCDTGNTSSLYPFIIPLHTHPPSLSLYIRPYVDAGHLCLPHLHQCPQTRYGGQPQPFLNVSPPLTSECLLVAEPLVLTISPQPESTILSFSSPSSPVTFLCVIIILKGPYFTTSCECDSPLQAISRVSRDYPLVTSQVGVSTQMYDG</sequence>
<dbReference type="SMART" id="SM00181">
    <property type="entry name" value="EGF"/>
    <property type="match status" value="8"/>
</dbReference>
<dbReference type="PROSITE" id="PS01186">
    <property type="entry name" value="EGF_2"/>
    <property type="match status" value="3"/>
</dbReference>
<evidence type="ECO:0000256" key="2">
    <source>
        <dbReference type="ARBA" id="ARBA00022729"/>
    </source>
</evidence>
<feature type="region of interest" description="Disordered" evidence="6">
    <location>
        <begin position="412"/>
        <end position="445"/>
    </location>
</feature>
<evidence type="ECO:0000256" key="7">
    <source>
        <dbReference type="SAM" id="SignalP"/>
    </source>
</evidence>
<evidence type="ECO:0000259" key="8">
    <source>
        <dbReference type="PROSITE" id="PS50026"/>
    </source>
</evidence>
<feature type="signal peptide" evidence="7">
    <location>
        <begin position="1"/>
        <end position="26"/>
    </location>
</feature>
<evidence type="ECO:0000256" key="1">
    <source>
        <dbReference type="ARBA" id="ARBA00022536"/>
    </source>
</evidence>
<dbReference type="InterPro" id="IPR052108">
    <property type="entry name" value="MEGF/SIB"/>
</dbReference>
<feature type="disulfide bond" evidence="5">
    <location>
        <begin position="563"/>
        <end position="572"/>
    </location>
</feature>
<comment type="caution">
    <text evidence="9">The sequence shown here is derived from an EMBL/GenBank/DDBJ whole genome shotgun (WGS) entry which is preliminary data.</text>
</comment>
<name>A0AA47NPU1_MERPO</name>
<accession>A0AA47NPU1</accession>
<dbReference type="FunFam" id="2.170.300.10:FF:000002">
    <property type="entry name" value="Multiple epidermal growth factor-like domains 10"/>
    <property type="match status" value="1"/>
</dbReference>
<dbReference type="InterPro" id="IPR002049">
    <property type="entry name" value="LE_dom"/>
</dbReference>
<organism evidence="9 10">
    <name type="scientific">Merluccius polli</name>
    <name type="common">Benguela hake</name>
    <name type="synonym">Merluccius cadenati</name>
    <dbReference type="NCBI Taxonomy" id="89951"/>
    <lineage>
        <taxon>Eukaryota</taxon>
        <taxon>Metazoa</taxon>
        <taxon>Chordata</taxon>
        <taxon>Craniata</taxon>
        <taxon>Vertebrata</taxon>
        <taxon>Euteleostomi</taxon>
        <taxon>Actinopterygii</taxon>
        <taxon>Neopterygii</taxon>
        <taxon>Teleostei</taxon>
        <taxon>Neoteleostei</taxon>
        <taxon>Acanthomorphata</taxon>
        <taxon>Zeiogadaria</taxon>
        <taxon>Gadariae</taxon>
        <taxon>Gadiformes</taxon>
        <taxon>Gadoidei</taxon>
        <taxon>Merlucciidae</taxon>
        <taxon>Merluccius</taxon>
    </lineage>
</organism>
<feature type="compositionally biased region" description="Polar residues" evidence="6">
    <location>
        <begin position="417"/>
        <end position="430"/>
    </location>
</feature>
<evidence type="ECO:0000256" key="6">
    <source>
        <dbReference type="SAM" id="MobiDB-lite"/>
    </source>
</evidence>
<evidence type="ECO:0000313" key="10">
    <source>
        <dbReference type="Proteomes" id="UP001174136"/>
    </source>
</evidence>
<dbReference type="FunFam" id="2.170.300.10:FF:000041">
    <property type="entry name" value="Tyrosine protein kinase receptor tie-1, putative"/>
    <property type="match status" value="2"/>
</dbReference>
<protein>
    <submittedName>
        <fullName evidence="9">Multiple epidermal growth factor-like domains protein 6</fullName>
    </submittedName>
</protein>
<feature type="domain" description="EGF-like" evidence="8">
    <location>
        <begin position="538"/>
        <end position="573"/>
    </location>
</feature>
<dbReference type="AlphaFoldDB" id="A0AA47NPU1"/>
<dbReference type="PANTHER" id="PTHR24035">
    <property type="entry name" value="MULTIPLE EPIDERMAL GROWTH FACTOR-LIKE DOMAINS PROTEIN"/>
    <property type="match status" value="1"/>
</dbReference>
<evidence type="ECO:0000256" key="5">
    <source>
        <dbReference type="PROSITE-ProRule" id="PRU00076"/>
    </source>
</evidence>
<keyword evidence="10" id="KW-1185">Reference proteome</keyword>
<evidence type="ECO:0000313" key="9">
    <source>
        <dbReference type="EMBL" id="KAK0133701.1"/>
    </source>
</evidence>
<reference evidence="9" key="1">
    <citation type="journal article" date="2023" name="Front. Mar. Sci.">
        <title>A new Merluccius polli reference genome to investigate the effects of global change in West African waters.</title>
        <authorList>
            <person name="Mateo J.L."/>
            <person name="Blanco-Fernandez C."/>
            <person name="Garcia-Vazquez E."/>
            <person name="Machado-Schiaffino G."/>
        </authorList>
    </citation>
    <scope>NUCLEOTIDE SEQUENCE</scope>
    <source>
        <strain evidence="9">C29</strain>
        <tissue evidence="9">Fin</tissue>
    </source>
</reference>
<dbReference type="PROSITE" id="PS50026">
    <property type="entry name" value="EGF_3"/>
    <property type="match status" value="3"/>
</dbReference>